<protein>
    <submittedName>
        <fullName evidence="2">Uncharacterized protein</fullName>
    </submittedName>
</protein>
<proteinExistence type="predicted"/>
<evidence type="ECO:0000313" key="2">
    <source>
        <dbReference type="EMBL" id="MCI30055.1"/>
    </source>
</evidence>
<evidence type="ECO:0000313" key="3">
    <source>
        <dbReference type="Proteomes" id="UP000265520"/>
    </source>
</evidence>
<name>A0A392R3C0_9FABA</name>
<feature type="region of interest" description="Disordered" evidence="1">
    <location>
        <begin position="39"/>
        <end position="58"/>
    </location>
</feature>
<sequence>MSNSTESSPIVNQPTVSPPKDKSSEIIAHAVLISIVPAQSFKKKKTKSSSVKKEKQSK</sequence>
<keyword evidence="3" id="KW-1185">Reference proteome</keyword>
<dbReference type="Proteomes" id="UP000265520">
    <property type="component" value="Unassembled WGS sequence"/>
</dbReference>
<feature type="non-terminal residue" evidence="2">
    <location>
        <position position="58"/>
    </location>
</feature>
<reference evidence="2 3" key="1">
    <citation type="journal article" date="2018" name="Front. Plant Sci.">
        <title>Red Clover (Trifolium pratense) and Zigzag Clover (T. medium) - A Picture of Genomic Similarities and Differences.</title>
        <authorList>
            <person name="Dluhosova J."/>
            <person name="Istvanek J."/>
            <person name="Nedelnik J."/>
            <person name="Repkova J."/>
        </authorList>
    </citation>
    <scope>NUCLEOTIDE SEQUENCE [LARGE SCALE GENOMIC DNA]</scope>
    <source>
        <strain evidence="3">cv. 10/8</strain>
        <tissue evidence="2">Leaf</tissue>
    </source>
</reference>
<comment type="caution">
    <text evidence="2">The sequence shown here is derived from an EMBL/GenBank/DDBJ whole genome shotgun (WGS) entry which is preliminary data.</text>
</comment>
<evidence type="ECO:0000256" key="1">
    <source>
        <dbReference type="SAM" id="MobiDB-lite"/>
    </source>
</evidence>
<feature type="compositionally biased region" description="Polar residues" evidence="1">
    <location>
        <begin position="1"/>
        <end position="15"/>
    </location>
</feature>
<dbReference type="EMBL" id="LXQA010176730">
    <property type="protein sequence ID" value="MCI30055.1"/>
    <property type="molecule type" value="Genomic_DNA"/>
</dbReference>
<dbReference type="AlphaFoldDB" id="A0A392R3C0"/>
<organism evidence="2 3">
    <name type="scientific">Trifolium medium</name>
    <dbReference type="NCBI Taxonomy" id="97028"/>
    <lineage>
        <taxon>Eukaryota</taxon>
        <taxon>Viridiplantae</taxon>
        <taxon>Streptophyta</taxon>
        <taxon>Embryophyta</taxon>
        <taxon>Tracheophyta</taxon>
        <taxon>Spermatophyta</taxon>
        <taxon>Magnoliopsida</taxon>
        <taxon>eudicotyledons</taxon>
        <taxon>Gunneridae</taxon>
        <taxon>Pentapetalae</taxon>
        <taxon>rosids</taxon>
        <taxon>fabids</taxon>
        <taxon>Fabales</taxon>
        <taxon>Fabaceae</taxon>
        <taxon>Papilionoideae</taxon>
        <taxon>50 kb inversion clade</taxon>
        <taxon>NPAAA clade</taxon>
        <taxon>Hologalegina</taxon>
        <taxon>IRL clade</taxon>
        <taxon>Trifolieae</taxon>
        <taxon>Trifolium</taxon>
    </lineage>
</organism>
<accession>A0A392R3C0</accession>
<feature type="region of interest" description="Disordered" evidence="1">
    <location>
        <begin position="1"/>
        <end position="23"/>
    </location>
</feature>